<evidence type="ECO:0000256" key="6">
    <source>
        <dbReference type="SAM" id="Phobius"/>
    </source>
</evidence>
<comment type="similarity">
    <text evidence="2">Belongs to the TDE1 family.</text>
</comment>
<dbReference type="EMBL" id="BLXT01006048">
    <property type="protein sequence ID" value="GFO28591.1"/>
    <property type="molecule type" value="Genomic_DNA"/>
</dbReference>
<feature type="transmembrane region" description="Helical" evidence="6">
    <location>
        <begin position="28"/>
        <end position="49"/>
    </location>
</feature>
<dbReference type="AlphaFoldDB" id="A0AAV4CB78"/>
<keyword evidence="5 6" id="KW-0472">Membrane</keyword>
<dbReference type="Pfam" id="PF03348">
    <property type="entry name" value="Serinc"/>
    <property type="match status" value="1"/>
</dbReference>
<evidence type="ECO:0000256" key="3">
    <source>
        <dbReference type="ARBA" id="ARBA00022692"/>
    </source>
</evidence>
<dbReference type="PANTHER" id="PTHR10383:SF9">
    <property type="entry name" value="SERINE INCORPORATOR, ISOFORM F"/>
    <property type="match status" value="1"/>
</dbReference>
<feature type="non-terminal residue" evidence="7">
    <location>
        <position position="1"/>
    </location>
</feature>
<gene>
    <name evidence="7" type="ORF">PoB_005509600</name>
</gene>
<evidence type="ECO:0000313" key="8">
    <source>
        <dbReference type="Proteomes" id="UP000735302"/>
    </source>
</evidence>
<reference evidence="7 8" key="1">
    <citation type="journal article" date="2021" name="Elife">
        <title>Chloroplast acquisition without the gene transfer in kleptoplastic sea slugs, Plakobranchus ocellatus.</title>
        <authorList>
            <person name="Maeda T."/>
            <person name="Takahashi S."/>
            <person name="Yoshida T."/>
            <person name="Shimamura S."/>
            <person name="Takaki Y."/>
            <person name="Nagai Y."/>
            <person name="Toyoda A."/>
            <person name="Suzuki Y."/>
            <person name="Arimoto A."/>
            <person name="Ishii H."/>
            <person name="Satoh N."/>
            <person name="Nishiyama T."/>
            <person name="Hasebe M."/>
            <person name="Maruyama T."/>
            <person name="Minagawa J."/>
            <person name="Obokata J."/>
            <person name="Shigenobu S."/>
        </authorList>
    </citation>
    <scope>NUCLEOTIDE SEQUENCE [LARGE SCALE GENOMIC DNA]</scope>
</reference>
<evidence type="ECO:0000313" key="7">
    <source>
        <dbReference type="EMBL" id="GFO28591.1"/>
    </source>
</evidence>
<keyword evidence="3 6" id="KW-0812">Transmembrane</keyword>
<dbReference type="InterPro" id="IPR005016">
    <property type="entry name" value="TDE1/TMS"/>
</dbReference>
<keyword evidence="8" id="KW-1185">Reference proteome</keyword>
<feature type="transmembrane region" description="Helical" evidence="6">
    <location>
        <begin position="89"/>
        <end position="109"/>
    </location>
</feature>
<comment type="subcellular location">
    <subcellularLocation>
        <location evidence="1">Membrane</location>
        <topology evidence="1">Multi-pass membrane protein</topology>
    </subcellularLocation>
</comment>
<evidence type="ECO:0000256" key="2">
    <source>
        <dbReference type="ARBA" id="ARBA00006665"/>
    </source>
</evidence>
<evidence type="ECO:0000256" key="1">
    <source>
        <dbReference type="ARBA" id="ARBA00004141"/>
    </source>
</evidence>
<organism evidence="7 8">
    <name type="scientific">Plakobranchus ocellatus</name>
    <dbReference type="NCBI Taxonomy" id="259542"/>
    <lineage>
        <taxon>Eukaryota</taxon>
        <taxon>Metazoa</taxon>
        <taxon>Spiralia</taxon>
        <taxon>Lophotrochozoa</taxon>
        <taxon>Mollusca</taxon>
        <taxon>Gastropoda</taxon>
        <taxon>Heterobranchia</taxon>
        <taxon>Euthyneura</taxon>
        <taxon>Panpulmonata</taxon>
        <taxon>Sacoglossa</taxon>
        <taxon>Placobranchoidea</taxon>
        <taxon>Plakobranchidae</taxon>
        <taxon>Plakobranchus</taxon>
    </lineage>
</organism>
<dbReference type="Proteomes" id="UP000735302">
    <property type="component" value="Unassembled WGS sequence"/>
</dbReference>
<name>A0AAV4CB78_9GAST</name>
<sequence length="174" mass="19404">AACCCGSAACSLCCAACPSCKNSTASRIGYALMLLVGSIVALFMLIPGIRHKLDEIPGLCRGIIDNDYVDTKTQAFNKEQCDSVVGFLAVYRVCFAMAMFFILFAIIMIKVQSSKDPRSKIQNGCFKFSSSHPKFQDWHHSAPVKHTELILFYMGQNQNWRPPFVTYGKKFNHN</sequence>
<dbReference type="PANTHER" id="PTHR10383">
    <property type="entry name" value="SERINE INCORPORATOR"/>
    <property type="match status" value="1"/>
</dbReference>
<dbReference type="GO" id="GO:0016020">
    <property type="term" value="C:membrane"/>
    <property type="evidence" value="ECO:0007669"/>
    <property type="project" value="UniProtKB-SubCell"/>
</dbReference>
<accession>A0AAV4CB78</accession>
<proteinExistence type="inferred from homology"/>
<evidence type="ECO:0000256" key="5">
    <source>
        <dbReference type="ARBA" id="ARBA00023136"/>
    </source>
</evidence>
<keyword evidence="4 6" id="KW-1133">Transmembrane helix</keyword>
<evidence type="ECO:0000256" key="4">
    <source>
        <dbReference type="ARBA" id="ARBA00022989"/>
    </source>
</evidence>
<comment type="caution">
    <text evidence="7">The sequence shown here is derived from an EMBL/GenBank/DDBJ whole genome shotgun (WGS) entry which is preliminary data.</text>
</comment>
<protein>
    <submittedName>
        <fullName evidence="7">Serine incorporator 1-like protein</fullName>
    </submittedName>
</protein>